<keyword evidence="3" id="KW-1185">Reference proteome</keyword>
<reference evidence="2 3" key="1">
    <citation type="journal article" date="2018" name="Front. Plant Sci.">
        <title>Red Clover (Trifolium pratense) and Zigzag Clover (T. medium) - A Picture of Genomic Similarities and Differences.</title>
        <authorList>
            <person name="Dluhosova J."/>
            <person name="Istvanek J."/>
            <person name="Nedelnik J."/>
            <person name="Repkova J."/>
        </authorList>
    </citation>
    <scope>NUCLEOTIDE SEQUENCE [LARGE SCALE GENOMIC DNA]</scope>
    <source>
        <strain evidence="3">cv. 10/8</strain>
        <tissue evidence="2">Leaf</tissue>
    </source>
</reference>
<feature type="region of interest" description="Disordered" evidence="1">
    <location>
        <begin position="32"/>
        <end position="53"/>
    </location>
</feature>
<dbReference type="Proteomes" id="UP000265520">
    <property type="component" value="Unassembled WGS sequence"/>
</dbReference>
<evidence type="ECO:0000313" key="2">
    <source>
        <dbReference type="EMBL" id="MCI91856.1"/>
    </source>
</evidence>
<dbReference type="AlphaFoldDB" id="A0A392VUD3"/>
<accession>A0A392VUD3</accession>
<organism evidence="2 3">
    <name type="scientific">Trifolium medium</name>
    <dbReference type="NCBI Taxonomy" id="97028"/>
    <lineage>
        <taxon>Eukaryota</taxon>
        <taxon>Viridiplantae</taxon>
        <taxon>Streptophyta</taxon>
        <taxon>Embryophyta</taxon>
        <taxon>Tracheophyta</taxon>
        <taxon>Spermatophyta</taxon>
        <taxon>Magnoliopsida</taxon>
        <taxon>eudicotyledons</taxon>
        <taxon>Gunneridae</taxon>
        <taxon>Pentapetalae</taxon>
        <taxon>rosids</taxon>
        <taxon>fabids</taxon>
        <taxon>Fabales</taxon>
        <taxon>Fabaceae</taxon>
        <taxon>Papilionoideae</taxon>
        <taxon>50 kb inversion clade</taxon>
        <taxon>NPAAA clade</taxon>
        <taxon>Hologalegina</taxon>
        <taxon>IRL clade</taxon>
        <taxon>Trifolieae</taxon>
        <taxon>Trifolium</taxon>
    </lineage>
</organism>
<evidence type="ECO:0000313" key="3">
    <source>
        <dbReference type="Proteomes" id="UP000265520"/>
    </source>
</evidence>
<feature type="non-terminal residue" evidence="2">
    <location>
        <position position="53"/>
    </location>
</feature>
<evidence type="ECO:0000256" key="1">
    <source>
        <dbReference type="SAM" id="MobiDB-lite"/>
    </source>
</evidence>
<name>A0A392VUD3_9FABA</name>
<sequence length="53" mass="5807">MSSWCKNGQSQQKSTLCTVPARGAAWPGAARRGQNLNVASKQAWRAAQHPWAR</sequence>
<proteinExistence type="predicted"/>
<comment type="caution">
    <text evidence="2">The sequence shown here is derived from an EMBL/GenBank/DDBJ whole genome shotgun (WGS) entry which is preliminary data.</text>
</comment>
<protein>
    <submittedName>
        <fullName evidence="2">Uncharacterized protein</fullName>
    </submittedName>
</protein>
<dbReference type="EMBL" id="LXQA011283839">
    <property type="protein sequence ID" value="MCI91856.1"/>
    <property type="molecule type" value="Genomic_DNA"/>
</dbReference>